<dbReference type="AlphaFoldDB" id="A0A5J4P5M2"/>
<name>A0A5J4P5M2_9ZZZZ</name>
<feature type="non-terminal residue" evidence="1">
    <location>
        <position position="1"/>
    </location>
</feature>
<organism evidence="1">
    <name type="scientific">termite gut metagenome</name>
    <dbReference type="NCBI Taxonomy" id="433724"/>
    <lineage>
        <taxon>unclassified sequences</taxon>
        <taxon>metagenomes</taxon>
        <taxon>organismal metagenomes</taxon>
    </lineage>
</organism>
<proteinExistence type="predicted"/>
<gene>
    <name evidence="1" type="ORF">EZS27_043934</name>
</gene>
<sequence length="126" mass="14952">QKTAKARLIVGYSENRAKKDHYNREKGIKRLEKEYTSGSITKDKVNKRGYNKFLEISDNIKATINYDKIREDERWDGLKGYITNTVLLTQTVYEEYSGLWQVERAFRITKGTLELRPMFHFTKKTH</sequence>
<comment type="caution">
    <text evidence="1">The sequence shown here is derived from an EMBL/GenBank/DDBJ whole genome shotgun (WGS) entry which is preliminary data.</text>
</comment>
<dbReference type="EMBL" id="SNRY01011529">
    <property type="protein sequence ID" value="KAA6304418.1"/>
    <property type="molecule type" value="Genomic_DNA"/>
</dbReference>
<evidence type="ECO:0000313" key="1">
    <source>
        <dbReference type="EMBL" id="KAA6304418.1"/>
    </source>
</evidence>
<protein>
    <recommendedName>
        <fullName evidence="2">Transposase IS4-like domain-containing protein</fullName>
    </recommendedName>
</protein>
<evidence type="ECO:0008006" key="2">
    <source>
        <dbReference type="Google" id="ProtNLM"/>
    </source>
</evidence>
<reference evidence="1" key="1">
    <citation type="submission" date="2019-03" db="EMBL/GenBank/DDBJ databases">
        <title>Single cell metagenomics reveals metabolic interactions within the superorganism composed of flagellate Streblomastix strix and complex community of Bacteroidetes bacteria on its surface.</title>
        <authorList>
            <person name="Treitli S.C."/>
            <person name="Kolisko M."/>
            <person name="Husnik F."/>
            <person name="Keeling P."/>
            <person name="Hampl V."/>
        </authorList>
    </citation>
    <scope>NUCLEOTIDE SEQUENCE</scope>
    <source>
        <strain evidence="1">STM</strain>
    </source>
</reference>
<accession>A0A5J4P5M2</accession>